<dbReference type="EMBL" id="JAGIOD010000001">
    <property type="protein sequence ID" value="MBP2380747.1"/>
    <property type="molecule type" value="Genomic_DNA"/>
</dbReference>
<evidence type="ECO:0000256" key="1">
    <source>
        <dbReference type="ARBA" id="ARBA00022723"/>
    </source>
</evidence>
<accession>A0ABS4WX22</accession>
<organism evidence="7 8">
    <name type="scientific">Brachybacterium sacelli</name>
    <dbReference type="NCBI Taxonomy" id="173364"/>
    <lineage>
        <taxon>Bacteria</taxon>
        <taxon>Bacillati</taxon>
        <taxon>Actinomycetota</taxon>
        <taxon>Actinomycetes</taxon>
        <taxon>Micrococcales</taxon>
        <taxon>Dermabacteraceae</taxon>
        <taxon>Brachybacterium</taxon>
    </lineage>
</organism>
<evidence type="ECO:0000313" key="7">
    <source>
        <dbReference type="EMBL" id="MBP2380747.1"/>
    </source>
</evidence>
<evidence type="ECO:0000313" key="8">
    <source>
        <dbReference type="Proteomes" id="UP001519290"/>
    </source>
</evidence>
<dbReference type="PROSITE" id="PS51128">
    <property type="entry name" value="ZF_DKSA_2"/>
    <property type="match status" value="1"/>
</dbReference>
<feature type="domain" description="Zinc finger DksA/TraR C4-type" evidence="6">
    <location>
        <begin position="90"/>
        <end position="123"/>
    </location>
</feature>
<evidence type="ECO:0000256" key="4">
    <source>
        <dbReference type="PROSITE-ProRule" id="PRU00510"/>
    </source>
</evidence>
<feature type="compositionally biased region" description="Polar residues" evidence="5">
    <location>
        <begin position="56"/>
        <end position="68"/>
    </location>
</feature>
<dbReference type="PANTHER" id="PTHR33823">
    <property type="entry name" value="RNA POLYMERASE-BINDING TRANSCRIPTION FACTOR DKSA-RELATED"/>
    <property type="match status" value="1"/>
</dbReference>
<dbReference type="Gene3D" id="1.20.120.910">
    <property type="entry name" value="DksA, coiled-coil domain"/>
    <property type="match status" value="1"/>
</dbReference>
<dbReference type="RefSeq" id="WP_209899160.1">
    <property type="nucleotide sequence ID" value="NZ_BAAAJW010000015.1"/>
</dbReference>
<comment type="caution">
    <text evidence="7">The sequence shown here is derived from an EMBL/GenBank/DDBJ whole genome shotgun (WGS) entry which is preliminary data.</text>
</comment>
<evidence type="ECO:0000256" key="5">
    <source>
        <dbReference type="SAM" id="MobiDB-lite"/>
    </source>
</evidence>
<name>A0ABS4WX22_9MICO</name>
<keyword evidence="8" id="KW-1185">Reference proteome</keyword>
<dbReference type="PROSITE" id="PS01102">
    <property type="entry name" value="ZF_DKSA_1"/>
    <property type="match status" value="1"/>
</dbReference>
<dbReference type="PANTHER" id="PTHR33823:SF2">
    <property type="entry name" value="RNA POLYMERASE-BINDING TRANSCRIPTION FACTOR DKSA"/>
    <property type="match status" value="1"/>
</dbReference>
<proteinExistence type="predicted"/>
<dbReference type="InterPro" id="IPR000962">
    <property type="entry name" value="Znf_DskA_TraR"/>
</dbReference>
<feature type="zinc finger region" description="dksA C4-type" evidence="4">
    <location>
        <begin position="95"/>
        <end position="119"/>
    </location>
</feature>
<keyword evidence="2" id="KW-0863">Zinc-finger</keyword>
<protein>
    <submittedName>
        <fullName evidence="7">RNA polymerase-binding transcription factor DksA</fullName>
    </submittedName>
</protein>
<evidence type="ECO:0000256" key="3">
    <source>
        <dbReference type="ARBA" id="ARBA00022833"/>
    </source>
</evidence>
<dbReference type="SUPFAM" id="SSF57716">
    <property type="entry name" value="Glucocorticoid receptor-like (DNA-binding domain)"/>
    <property type="match status" value="1"/>
</dbReference>
<dbReference type="InterPro" id="IPR020458">
    <property type="entry name" value="Znf_DskA_TraR_CS"/>
</dbReference>
<dbReference type="Proteomes" id="UP001519290">
    <property type="component" value="Unassembled WGS sequence"/>
</dbReference>
<reference evidence="7 8" key="1">
    <citation type="submission" date="2021-03" db="EMBL/GenBank/DDBJ databases">
        <title>Sequencing the genomes of 1000 actinobacteria strains.</title>
        <authorList>
            <person name="Klenk H.-P."/>
        </authorList>
    </citation>
    <scope>NUCLEOTIDE SEQUENCE [LARGE SCALE GENOMIC DNA]</scope>
    <source>
        <strain evidence="7 8">DSM 14566</strain>
    </source>
</reference>
<evidence type="ECO:0000256" key="2">
    <source>
        <dbReference type="ARBA" id="ARBA00022771"/>
    </source>
</evidence>
<sequence length="125" mass="13597">MTSPDPLDAELSELRDLLAAEAERTSARISALDRDYEAIVQGMELSSTDDEHDPEGSTTAVDRSRTSALLDSARRQLTEVDSAQERLSTGTYGRCEGCDEAIPRARLLARPTARTCVACADRAPR</sequence>
<keyword evidence="3" id="KW-0862">Zinc</keyword>
<keyword evidence="1" id="KW-0479">Metal-binding</keyword>
<gene>
    <name evidence="7" type="ORF">JOF43_000704</name>
</gene>
<dbReference type="Pfam" id="PF01258">
    <property type="entry name" value="zf-dskA_traR"/>
    <property type="match status" value="1"/>
</dbReference>
<feature type="region of interest" description="Disordered" evidence="5">
    <location>
        <begin position="42"/>
        <end position="68"/>
    </location>
</feature>
<evidence type="ECO:0000259" key="6">
    <source>
        <dbReference type="Pfam" id="PF01258"/>
    </source>
</evidence>